<dbReference type="RefSeq" id="WP_111625750.1">
    <property type="nucleotide sequence ID" value="NZ_LZRN01000003.1"/>
</dbReference>
<dbReference type="OrthoDB" id="1428473at2"/>
<evidence type="ECO:0000313" key="2">
    <source>
        <dbReference type="Proteomes" id="UP000248987"/>
    </source>
</evidence>
<name>A0A327SBX7_9FLAO</name>
<keyword evidence="2" id="KW-1185">Reference proteome</keyword>
<dbReference type="EMBL" id="QLLQ01000002">
    <property type="protein sequence ID" value="RAJ26441.1"/>
    <property type="molecule type" value="Genomic_DNA"/>
</dbReference>
<gene>
    <name evidence="1" type="ORF">LX77_00690</name>
</gene>
<organism evidence="1 2">
    <name type="scientific">Gelidibacter algens</name>
    <dbReference type="NCBI Taxonomy" id="49280"/>
    <lineage>
        <taxon>Bacteria</taxon>
        <taxon>Pseudomonadati</taxon>
        <taxon>Bacteroidota</taxon>
        <taxon>Flavobacteriia</taxon>
        <taxon>Flavobacteriales</taxon>
        <taxon>Flavobacteriaceae</taxon>
        <taxon>Gelidibacter</taxon>
    </lineage>
</organism>
<proteinExistence type="predicted"/>
<evidence type="ECO:0000313" key="1">
    <source>
        <dbReference type="EMBL" id="RAJ26441.1"/>
    </source>
</evidence>
<protein>
    <submittedName>
        <fullName evidence="1">Uncharacterized protein</fullName>
    </submittedName>
</protein>
<accession>A0A327SBX7</accession>
<sequence>MKTFLTTLLLLGFAQATYSQMDIASAENTNMAFITTKDNSNSSVSTFPKISDDGLPMAERSEKLQLQVFNYDIKSAKVFSPKANTTYSVRFSQGNYRIDAIYAKDGQFIQSEGVFENVPIPFHIGYELAKKYPGWEFHKSWCYSNYSFDKSPKTSYSIEIKKGDKTKVISSNALN</sequence>
<dbReference type="Proteomes" id="UP000248987">
    <property type="component" value="Unassembled WGS sequence"/>
</dbReference>
<comment type="caution">
    <text evidence="1">The sequence shown here is derived from an EMBL/GenBank/DDBJ whole genome shotgun (WGS) entry which is preliminary data.</text>
</comment>
<reference evidence="1 2" key="1">
    <citation type="submission" date="2018-06" db="EMBL/GenBank/DDBJ databases">
        <title>Genomic Encyclopedia of Archaeal and Bacterial Type Strains, Phase II (KMG-II): from individual species to whole genera.</title>
        <authorList>
            <person name="Goeker M."/>
        </authorList>
    </citation>
    <scope>NUCLEOTIDE SEQUENCE [LARGE SCALE GENOMIC DNA]</scope>
    <source>
        <strain evidence="1 2">DSM 12408</strain>
    </source>
</reference>
<dbReference type="AlphaFoldDB" id="A0A327SBX7"/>